<feature type="region of interest" description="Disordered" evidence="5">
    <location>
        <begin position="264"/>
        <end position="296"/>
    </location>
</feature>
<dbReference type="InterPro" id="IPR019734">
    <property type="entry name" value="TPR_rpt"/>
</dbReference>
<dbReference type="EMBL" id="PYLO01000002">
    <property type="protein sequence ID" value="PST37510.1"/>
    <property type="molecule type" value="Genomic_DNA"/>
</dbReference>
<feature type="coiled-coil region" evidence="4">
    <location>
        <begin position="133"/>
        <end position="163"/>
    </location>
</feature>
<evidence type="ECO:0000313" key="6">
    <source>
        <dbReference type="EMBL" id="PST37510.1"/>
    </source>
</evidence>
<organism evidence="6 7">
    <name type="scientific">Clostridium fessum</name>
    <dbReference type="NCBI Taxonomy" id="2126740"/>
    <lineage>
        <taxon>Bacteria</taxon>
        <taxon>Bacillati</taxon>
        <taxon>Bacillota</taxon>
        <taxon>Clostridia</taxon>
        <taxon>Eubacteriales</taxon>
        <taxon>Clostridiaceae</taxon>
        <taxon>Clostridium</taxon>
    </lineage>
</organism>
<sequence>MDTQQMFQELDRLYAQGKLDEAEEKMMGWMKEGLDSGNKSLCLMMCNEMEGLYRNTGRVAQAVDMADMALSLIAGMGLDGSIHHGTTLLNAATARRMAGDVEKALSQYREAEAIFKNLGKTDGYEMASLYNNISQIYQEQEEHEKALESLDKALELIKKMENSEAEVATTHVNRALSLMALGRLDEADEELKESLTFYASPEGVQSGHFGSALAAAGELAWRRGNYDQAIGLLEKALMVTQSRFGESDACAVIRQNLEMIKKEKEEKGITGDEGRTESTGGKQSHCASCQFKDAKF</sequence>
<dbReference type="RefSeq" id="WP_107000632.1">
    <property type="nucleotide sequence ID" value="NZ_JAQCYE010000001.1"/>
</dbReference>
<gene>
    <name evidence="6" type="ORF">C7U56_06280</name>
</gene>
<dbReference type="AlphaFoldDB" id="A0A2T3FQG2"/>
<dbReference type="Pfam" id="PF07721">
    <property type="entry name" value="TPR_4"/>
    <property type="match status" value="1"/>
</dbReference>
<keyword evidence="1" id="KW-0677">Repeat</keyword>
<keyword evidence="2 3" id="KW-0802">TPR repeat</keyword>
<dbReference type="Proteomes" id="UP000241048">
    <property type="component" value="Unassembled WGS sequence"/>
</dbReference>
<evidence type="ECO:0000256" key="1">
    <source>
        <dbReference type="ARBA" id="ARBA00022737"/>
    </source>
</evidence>
<accession>A0A2T3FQG2</accession>
<evidence type="ECO:0000256" key="5">
    <source>
        <dbReference type="SAM" id="MobiDB-lite"/>
    </source>
</evidence>
<feature type="compositionally biased region" description="Basic and acidic residues" evidence="5">
    <location>
        <begin position="264"/>
        <end position="276"/>
    </location>
</feature>
<dbReference type="SUPFAM" id="SSF48452">
    <property type="entry name" value="TPR-like"/>
    <property type="match status" value="1"/>
</dbReference>
<dbReference type="Pfam" id="PF13176">
    <property type="entry name" value="TPR_7"/>
    <property type="match status" value="1"/>
</dbReference>
<dbReference type="Gene3D" id="1.25.40.10">
    <property type="entry name" value="Tetratricopeptide repeat domain"/>
    <property type="match status" value="2"/>
</dbReference>
<keyword evidence="4" id="KW-0175">Coiled coil</keyword>
<dbReference type="Pfam" id="PF13424">
    <property type="entry name" value="TPR_12"/>
    <property type="match status" value="1"/>
</dbReference>
<proteinExistence type="predicted"/>
<name>A0A2T3FQG2_9CLOT</name>
<feature type="compositionally biased region" description="Polar residues" evidence="5">
    <location>
        <begin position="277"/>
        <end position="287"/>
    </location>
</feature>
<comment type="caution">
    <text evidence="6">The sequence shown here is derived from an EMBL/GenBank/DDBJ whole genome shotgun (WGS) entry which is preliminary data.</text>
</comment>
<reference evidence="6 7" key="1">
    <citation type="submission" date="2018-03" db="EMBL/GenBank/DDBJ databases">
        <title>Lachnoclostridium SNUG30386 gen.nov., sp.nov., isolated from human faeces.</title>
        <authorList>
            <person name="Seo B."/>
            <person name="Jeon K."/>
            <person name="Ko G."/>
        </authorList>
    </citation>
    <scope>NUCLEOTIDE SEQUENCE [LARGE SCALE GENOMIC DNA]</scope>
    <source>
        <strain evidence="6 7">SNUG30386</strain>
    </source>
</reference>
<evidence type="ECO:0000256" key="2">
    <source>
        <dbReference type="ARBA" id="ARBA00022803"/>
    </source>
</evidence>
<protein>
    <submittedName>
        <fullName evidence="6">Uncharacterized protein</fullName>
    </submittedName>
</protein>
<keyword evidence="7" id="KW-1185">Reference proteome</keyword>
<dbReference type="InterPro" id="IPR011990">
    <property type="entry name" value="TPR-like_helical_dom_sf"/>
</dbReference>
<dbReference type="PROSITE" id="PS50005">
    <property type="entry name" value="TPR"/>
    <property type="match status" value="1"/>
</dbReference>
<feature type="repeat" description="TPR" evidence="3">
    <location>
        <begin position="127"/>
        <end position="160"/>
    </location>
</feature>
<dbReference type="PANTHER" id="PTHR45641:SF19">
    <property type="entry name" value="NEPHROCYSTIN-3"/>
    <property type="match status" value="1"/>
</dbReference>
<dbReference type="PANTHER" id="PTHR45641">
    <property type="entry name" value="TETRATRICOPEPTIDE REPEAT PROTEIN (AFU_ORTHOLOGUE AFUA_6G03870)"/>
    <property type="match status" value="1"/>
</dbReference>
<dbReference type="SMART" id="SM00028">
    <property type="entry name" value="TPR"/>
    <property type="match status" value="4"/>
</dbReference>
<evidence type="ECO:0000256" key="4">
    <source>
        <dbReference type="SAM" id="Coils"/>
    </source>
</evidence>
<dbReference type="InterPro" id="IPR011717">
    <property type="entry name" value="TPR-4"/>
</dbReference>
<evidence type="ECO:0000256" key="3">
    <source>
        <dbReference type="PROSITE-ProRule" id="PRU00339"/>
    </source>
</evidence>
<evidence type="ECO:0000313" key="7">
    <source>
        <dbReference type="Proteomes" id="UP000241048"/>
    </source>
</evidence>